<dbReference type="SUPFAM" id="SSF143744">
    <property type="entry name" value="GlcG-like"/>
    <property type="match status" value="1"/>
</dbReference>
<dbReference type="Gene3D" id="3.30.450.150">
    <property type="entry name" value="Haem-degrading domain"/>
    <property type="match status" value="1"/>
</dbReference>
<proteinExistence type="predicted"/>
<dbReference type="PANTHER" id="PTHR34309:SF1">
    <property type="entry name" value="PROTEIN GLCG"/>
    <property type="match status" value="1"/>
</dbReference>
<keyword evidence="1" id="KW-0175">Coiled coil</keyword>
<dbReference type="PANTHER" id="PTHR34309">
    <property type="entry name" value="SLR1406 PROTEIN"/>
    <property type="match status" value="1"/>
</dbReference>
<name>A0A160PJK2_9HYPH</name>
<organism evidence="2 3">
    <name type="scientific">Methylorubrum populi</name>
    <dbReference type="NCBI Taxonomy" id="223967"/>
    <lineage>
        <taxon>Bacteria</taxon>
        <taxon>Pseudomonadati</taxon>
        <taxon>Pseudomonadota</taxon>
        <taxon>Alphaproteobacteria</taxon>
        <taxon>Hyphomicrobiales</taxon>
        <taxon>Methylobacteriaceae</taxon>
        <taxon>Methylorubrum</taxon>
    </lineage>
</organism>
<dbReference type="Proteomes" id="UP000218288">
    <property type="component" value="Chromosome"/>
</dbReference>
<dbReference type="AlphaFoldDB" id="A0A160PJK2"/>
<reference evidence="2 3" key="1">
    <citation type="journal article" date="2016" name="Genome Announc.">
        <title>Complete Genome Sequence of Methylobacterium populi P-1M, Isolated from Pink-Pigmented Household Biofilm.</title>
        <authorList>
            <person name="Morohoshi T."/>
            <person name="Ikeda T."/>
        </authorList>
    </citation>
    <scope>NUCLEOTIDE SEQUENCE [LARGE SCALE GENOMIC DNA]</scope>
    <source>
        <strain evidence="2 3">P-1M</strain>
    </source>
</reference>
<evidence type="ECO:0000256" key="1">
    <source>
        <dbReference type="SAM" id="Coils"/>
    </source>
</evidence>
<dbReference type="InterPro" id="IPR038084">
    <property type="entry name" value="PduO/GlcC-like_sf"/>
</dbReference>
<dbReference type="InterPro" id="IPR052517">
    <property type="entry name" value="GlcG_carb_metab_protein"/>
</dbReference>
<evidence type="ECO:0008006" key="4">
    <source>
        <dbReference type="Google" id="ProtNLM"/>
    </source>
</evidence>
<dbReference type="Pfam" id="PF03928">
    <property type="entry name" value="HbpS-like"/>
    <property type="match status" value="1"/>
</dbReference>
<protein>
    <recommendedName>
        <fullName evidence="4">Glycolate utilization protein</fullName>
    </recommendedName>
</protein>
<feature type="coiled-coil region" evidence="1">
    <location>
        <begin position="11"/>
        <end position="38"/>
    </location>
</feature>
<dbReference type="EMBL" id="AP014809">
    <property type="protein sequence ID" value="BAU93115.1"/>
    <property type="molecule type" value="Genomic_DNA"/>
</dbReference>
<evidence type="ECO:0000313" key="2">
    <source>
        <dbReference type="EMBL" id="BAU93115.1"/>
    </source>
</evidence>
<evidence type="ECO:0000313" key="3">
    <source>
        <dbReference type="Proteomes" id="UP000218288"/>
    </source>
</evidence>
<dbReference type="InterPro" id="IPR005624">
    <property type="entry name" value="PduO/GlcC-like"/>
</dbReference>
<accession>A0A160PJK2</accession>
<sequence length="157" mass="16150">MQPVVAKFQGVDAMHVTIEQAEKAIQAARAKAVELGTQMCIAVVDSGGNLKAFHRMDGAWVGSIDIAQKKAKTAVFFGMKTGQIGSLSQPGGSLYGIEHSNQGLITFPGGIPIVDADGEMSGAIGVSGSSVENDDAVALAGASAIGDTELPDHPWRT</sequence>
<gene>
    <name evidence="2" type="ORF">MPPM_4510</name>
</gene>